<evidence type="ECO:0000313" key="10">
    <source>
        <dbReference type="Proteomes" id="UP000245362"/>
    </source>
</evidence>
<keyword evidence="10" id="KW-1185">Reference proteome</keyword>
<evidence type="ECO:0000313" key="9">
    <source>
        <dbReference type="EMBL" id="PWI34360.1"/>
    </source>
</evidence>
<dbReference type="PANTHER" id="PTHR30625">
    <property type="entry name" value="PROTEIN TOLQ"/>
    <property type="match status" value="1"/>
</dbReference>
<dbReference type="GO" id="GO:0017038">
    <property type="term" value="P:protein import"/>
    <property type="evidence" value="ECO:0007669"/>
    <property type="project" value="TreeGrafter"/>
</dbReference>
<sequence>MEWLRPITQALDTHTILGVGFHAFSEFMSRGGPVLWWLALAVALFWLIAFERLLYLYVSFPRRRQTWICMWQKRADRHSWFARQQRAAWLSQAHIELTQHLNLLKVLVTLFPMIGLLGTVTGMISVFDVLEAQGTSQPRLMAGGISMATLPTMAGMVAALAGMFTYSRLSKMSESRELHLERLMRAK</sequence>
<feature type="transmembrane region" description="Helical" evidence="7">
    <location>
        <begin position="34"/>
        <end position="58"/>
    </location>
</feature>
<dbReference type="EMBL" id="QFWT01000002">
    <property type="protein sequence ID" value="PWI34360.1"/>
    <property type="molecule type" value="Genomic_DNA"/>
</dbReference>
<dbReference type="Proteomes" id="UP000245362">
    <property type="component" value="Unassembled WGS sequence"/>
</dbReference>
<feature type="transmembrane region" description="Helical" evidence="7">
    <location>
        <begin position="147"/>
        <end position="166"/>
    </location>
</feature>
<feature type="domain" description="MotA/TolQ/ExbB proton channel" evidence="8">
    <location>
        <begin position="82"/>
        <end position="181"/>
    </location>
</feature>
<proteinExistence type="inferred from homology"/>
<keyword evidence="5 7" id="KW-0472">Membrane</keyword>
<evidence type="ECO:0000256" key="4">
    <source>
        <dbReference type="ARBA" id="ARBA00022989"/>
    </source>
</evidence>
<dbReference type="InterPro" id="IPR050790">
    <property type="entry name" value="ExbB/TolQ_transport"/>
</dbReference>
<dbReference type="InterPro" id="IPR002898">
    <property type="entry name" value="MotA_ExbB_proton_chnl"/>
</dbReference>
<evidence type="ECO:0000256" key="3">
    <source>
        <dbReference type="ARBA" id="ARBA00022692"/>
    </source>
</evidence>
<dbReference type="OrthoDB" id="4045at2"/>
<dbReference type="AlphaFoldDB" id="A0A2U3BC46"/>
<feature type="transmembrane region" description="Helical" evidence="7">
    <location>
        <begin position="106"/>
        <end position="127"/>
    </location>
</feature>
<reference evidence="9 10" key="1">
    <citation type="submission" date="2018-05" db="EMBL/GenBank/DDBJ databases">
        <title>Vibrio limimaris sp. nov., isolated from marine sediment.</title>
        <authorList>
            <person name="Li C.-M."/>
        </authorList>
    </citation>
    <scope>NUCLEOTIDE SEQUENCE [LARGE SCALE GENOMIC DNA]</scope>
    <source>
        <strain evidence="9 10">E4404</strain>
    </source>
</reference>
<evidence type="ECO:0000256" key="6">
    <source>
        <dbReference type="RuleBase" id="RU004057"/>
    </source>
</evidence>
<name>A0A2U3BC46_9VIBR</name>
<evidence type="ECO:0000256" key="5">
    <source>
        <dbReference type="ARBA" id="ARBA00023136"/>
    </source>
</evidence>
<comment type="caution">
    <text evidence="9">The sequence shown here is derived from an EMBL/GenBank/DDBJ whole genome shotgun (WGS) entry which is preliminary data.</text>
</comment>
<gene>
    <name evidence="9" type="ORF">DI392_04410</name>
</gene>
<evidence type="ECO:0000259" key="8">
    <source>
        <dbReference type="Pfam" id="PF01618"/>
    </source>
</evidence>
<dbReference type="PANTHER" id="PTHR30625:SF18">
    <property type="entry name" value="TONB2 ENERGY TRANSDUCTION SYSTEM INNER MEMBRANE COMPONENT EXBB"/>
    <property type="match status" value="1"/>
</dbReference>
<evidence type="ECO:0000256" key="7">
    <source>
        <dbReference type="SAM" id="Phobius"/>
    </source>
</evidence>
<comment type="subcellular location">
    <subcellularLocation>
        <location evidence="1">Cell membrane</location>
        <topology evidence="1">Multi-pass membrane protein</topology>
    </subcellularLocation>
    <subcellularLocation>
        <location evidence="6">Membrane</location>
        <topology evidence="6">Multi-pass membrane protein</topology>
    </subcellularLocation>
</comment>
<evidence type="ECO:0000256" key="1">
    <source>
        <dbReference type="ARBA" id="ARBA00004651"/>
    </source>
</evidence>
<keyword evidence="2" id="KW-1003">Cell membrane</keyword>
<keyword evidence="3 7" id="KW-0812">Transmembrane</keyword>
<accession>A0A2U3BC46</accession>
<organism evidence="9 10">
    <name type="scientific">Vibrio albus</name>
    <dbReference type="NCBI Taxonomy" id="2200953"/>
    <lineage>
        <taxon>Bacteria</taxon>
        <taxon>Pseudomonadati</taxon>
        <taxon>Pseudomonadota</taxon>
        <taxon>Gammaproteobacteria</taxon>
        <taxon>Vibrionales</taxon>
        <taxon>Vibrionaceae</taxon>
        <taxon>Vibrio</taxon>
    </lineage>
</organism>
<keyword evidence="4 7" id="KW-1133">Transmembrane helix</keyword>
<keyword evidence="6" id="KW-0653">Protein transport</keyword>
<comment type="similarity">
    <text evidence="6">Belongs to the exbB/tolQ family.</text>
</comment>
<evidence type="ECO:0000256" key="2">
    <source>
        <dbReference type="ARBA" id="ARBA00022475"/>
    </source>
</evidence>
<dbReference type="GO" id="GO:0005886">
    <property type="term" value="C:plasma membrane"/>
    <property type="evidence" value="ECO:0007669"/>
    <property type="project" value="UniProtKB-SubCell"/>
</dbReference>
<keyword evidence="6" id="KW-0813">Transport</keyword>
<protein>
    <recommendedName>
        <fullName evidence="8">MotA/TolQ/ExbB proton channel domain-containing protein</fullName>
    </recommendedName>
</protein>
<dbReference type="Pfam" id="PF01618">
    <property type="entry name" value="MotA_ExbB"/>
    <property type="match status" value="1"/>
</dbReference>